<feature type="region of interest" description="Disordered" evidence="1">
    <location>
        <begin position="1"/>
        <end position="31"/>
    </location>
</feature>
<reference evidence="2" key="3">
    <citation type="submission" date="2018-05" db="EMBL/GenBank/DDBJ databases">
        <title>OgluRS3 (Oryza glumaepatula Reference Sequence Version 3).</title>
        <authorList>
            <person name="Zhang J."/>
            <person name="Kudrna D."/>
            <person name="Lee S."/>
            <person name="Talag J."/>
            <person name="Welchert J."/>
            <person name="Wing R.A."/>
        </authorList>
    </citation>
    <scope>NUCLEOTIDE SEQUENCE [LARGE SCALE GENOMIC DNA]</scope>
</reference>
<keyword evidence="3" id="KW-1185">Reference proteome</keyword>
<evidence type="ECO:0000313" key="3">
    <source>
        <dbReference type="Proteomes" id="UP000026961"/>
    </source>
</evidence>
<protein>
    <submittedName>
        <fullName evidence="2">Uncharacterized protein</fullName>
    </submittedName>
</protein>
<organism evidence="2">
    <name type="scientific">Oryza glumipatula</name>
    <dbReference type="NCBI Taxonomy" id="40148"/>
    <lineage>
        <taxon>Eukaryota</taxon>
        <taxon>Viridiplantae</taxon>
        <taxon>Streptophyta</taxon>
        <taxon>Embryophyta</taxon>
        <taxon>Tracheophyta</taxon>
        <taxon>Spermatophyta</taxon>
        <taxon>Magnoliopsida</taxon>
        <taxon>Liliopsida</taxon>
        <taxon>Poales</taxon>
        <taxon>Poaceae</taxon>
        <taxon>BOP clade</taxon>
        <taxon>Oryzoideae</taxon>
        <taxon>Oryzeae</taxon>
        <taxon>Oryzinae</taxon>
        <taxon>Oryza</taxon>
    </lineage>
</organism>
<dbReference type="AlphaFoldDB" id="A0A0D9YCU3"/>
<reference evidence="2" key="1">
    <citation type="submission" date="2013-08" db="EMBL/GenBank/DDBJ databases">
        <title>Oryza genome evolution.</title>
        <authorList>
            <person name="Wing R.A."/>
            <person name="Panaud O."/>
            <person name="Oliveira A.C."/>
        </authorList>
    </citation>
    <scope>NUCLEOTIDE SEQUENCE</scope>
</reference>
<evidence type="ECO:0000313" key="2">
    <source>
        <dbReference type="EnsemblPlants" id="OGLUM01G29480.1"/>
    </source>
</evidence>
<dbReference type="Gramene" id="OGLUM01G29480.1">
    <property type="protein sequence ID" value="OGLUM01G29480.1"/>
    <property type="gene ID" value="OGLUM01G29480"/>
</dbReference>
<dbReference type="Proteomes" id="UP000026961">
    <property type="component" value="Chromosome 1"/>
</dbReference>
<name>A0A0D9YCU3_9ORYZ</name>
<sequence>MYQRQGGGKHQRRESAACGLAPNRSIGPPAHQRRTLAYIIKEQRVGKGIAAVFASANIQDPRDTDKTIEKTRFSVS</sequence>
<dbReference type="HOGENOM" id="CLU_2658511_0_0_1"/>
<dbReference type="EnsemblPlants" id="OGLUM01G29480.1">
    <property type="protein sequence ID" value="OGLUM01G29480.1"/>
    <property type="gene ID" value="OGLUM01G29480"/>
</dbReference>
<reference evidence="2" key="2">
    <citation type="submission" date="2015-04" db="UniProtKB">
        <authorList>
            <consortium name="EnsemblPlants"/>
        </authorList>
    </citation>
    <scope>IDENTIFICATION</scope>
</reference>
<proteinExistence type="predicted"/>
<accession>A0A0D9YCU3</accession>
<evidence type="ECO:0000256" key="1">
    <source>
        <dbReference type="SAM" id="MobiDB-lite"/>
    </source>
</evidence>